<dbReference type="RefSeq" id="WP_280658844.1">
    <property type="nucleotide sequence ID" value="NZ_CP120373.1"/>
</dbReference>
<dbReference type="Proteomes" id="UP001229355">
    <property type="component" value="Chromosome 1"/>
</dbReference>
<keyword evidence="3" id="KW-1185">Reference proteome</keyword>
<feature type="domain" description="YjiS-like" evidence="1">
    <location>
        <begin position="31"/>
        <end position="57"/>
    </location>
</feature>
<gene>
    <name evidence="2" type="ORF">PZN02_003106</name>
</gene>
<proteinExistence type="predicted"/>
<accession>A0ABY8D7B9</accession>
<evidence type="ECO:0000259" key="1">
    <source>
        <dbReference type="Pfam" id="PF06568"/>
    </source>
</evidence>
<protein>
    <recommendedName>
        <fullName evidence="1">YjiS-like domain-containing protein</fullName>
    </recommendedName>
</protein>
<dbReference type="EMBL" id="CP120373">
    <property type="protein sequence ID" value="WEX86776.1"/>
    <property type="molecule type" value="Genomic_DNA"/>
</dbReference>
<evidence type="ECO:0000313" key="3">
    <source>
        <dbReference type="Proteomes" id="UP001229355"/>
    </source>
</evidence>
<dbReference type="InterPro" id="IPR009506">
    <property type="entry name" value="YjiS-like"/>
</dbReference>
<dbReference type="Pfam" id="PF06568">
    <property type="entry name" value="YjiS-like"/>
    <property type="match status" value="1"/>
</dbReference>
<name>A0ABY8D7B9_9HYPH</name>
<sequence>MATADYHSGYATHTGDIVHALKERLAFAAAEFAKRRRHAQTLKALESLSPDELQDIGYPTGALGAKPAIEVKAGLVANLMSMR</sequence>
<evidence type="ECO:0000313" key="2">
    <source>
        <dbReference type="EMBL" id="WEX86776.1"/>
    </source>
</evidence>
<organism evidence="2 3">
    <name type="scientific">Sinorhizobium garamanticum</name>
    <dbReference type="NCBI Taxonomy" id="680247"/>
    <lineage>
        <taxon>Bacteria</taxon>
        <taxon>Pseudomonadati</taxon>
        <taxon>Pseudomonadota</taxon>
        <taxon>Alphaproteobacteria</taxon>
        <taxon>Hyphomicrobiales</taxon>
        <taxon>Rhizobiaceae</taxon>
        <taxon>Sinorhizobium/Ensifer group</taxon>
        <taxon>Sinorhizobium</taxon>
    </lineage>
</organism>
<reference evidence="2 3" key="1">
    <citation type="submission" date="2023-03" db="EMBL/GenBank/DDBJ databases">
        <authorList>
            <person name="Kaur S."/>
            <person name="Espinosa-Saiz D."/>
            <person name="Velazquez E."/>
            <person name="Menendez E."/>
            <person name="diCenzo G.C."/>
        </authorList>
    </citation>
    <scope>NUCLEOTIDE SEQUENCE [LARGE SCALE GENOMIC DNA]</scope>
    <source>
        <strain evidence="2 3">LMG 24692</strain>
    </source>
</reference>